<accession>A3INE5</accession>
<dbReference type="AlphaFoldDB" id="A3INE5"/>
<dbReference type="Proteomes" id="UP000003781">
    <property type="component" value="Unassembled WGS sequence"/>
</dbReference>
<feature type="domain" description="FAD dependent oxidoreductase" evidence="2">
    <location>
        <begin position="3"/>
        <end position="361"/>
    </location>
</feature>
<name>A3INE5_9CHRO</name>
<evidence type="ECO:0000259" key="2">
    <source>
        <dbReference type="Pfam" id="PF01266"/>
    </source>
</evidence>
<evidence type="ECO:0000256" key="1">
    <source>
        <dbReference type="ARBA" id="ARBA00023002"/>
    </source>
</evidence>
<dbReference type="SUPFAM" id="SSF54373">
    <property type="entry name" value="FAD-linked reductases, C-terminal domain"/>
    <property type="match status" value="1"/>
</dbReference>
<dbReference type="RefSeq" id="WP_008274913.1">
    <property type="nucleotide sequence ID" value="NZ_AAXW01000009.1"/>
</dbReference>
<dbReference type="PANTHER" id="PTHR13847:SF289">
    <property type="entry name" value="GLYCINE OXIDASE"/>
    <property type="match status" value="1"/>
</dbReference>
<sequence>MTRITIIGAGVIGAAIAYELSLIKDLDITLIDAKQPASGSTGAALGVLMAIISHKRKGRGWKLRQLSLKRYTTLIPELEEVTGKKIPINSQGILMLRFADDPLDRWEKLQYFRNEHGYSLEIWDQNELLRRCPQVQNDRVVGAIYSPQDRQINPTILTESLILAASKNGVNCQFGIKVQNIISKRLNSSNDGQFYNIKTPYQTLETDWLIMCAGLGSTSLINELQPMVNIKPVLGQALQIKLNSSLGDVTFQPVITGEDVHIVPINSQEYWIGATVEFPNEMGEVLPQLDLLETVKRHAFSFCPDLEKGEIINTWSGKRPRPDGEPAPIIKEVPNYPCVLLATGHYRNGVLLAPATALIIRDKILENYNK</sequence>
<gene>
    <name evidence="3" type="ORF">CY0110_00650</name>
</gene>
<comment type="caution">
    <text evidence="3">The sequence shown here is derived from an EMBL/GenBank/DDBJ whole genome shotgun (WGS) entry which is preliminary data.</text>
</comment>
<dbReference type="OrthoDB" id="9794226at2"/>
<evidence type="ECO:0000313" key="4">
    <source>
        <dbReference type="Proteomes" id="UP000003781"/>
    </source>
</evidence>
<protein>
    <submittedName>
        <fullName evidence="3">FAD dependent oxidoreductase</fullName>
    </submittedName>
</protein>
<dbReference type="SUPFAM" id="SSF51905">
    <property type="entry name" value="FAD/NAD(P)-binding domain"/>
    <property type="match status" value="1"/>
</dbReference>
<dbReference type="Gene3D" id="3.50.50.60">
    <property type="entry name" value="FAD/NAD(P)-binding domain"/>
    <property type="match status" value="1"/>
</dbReference>
<dbReference type="Gene3D" id="3.30.9.10">
    <property type="entry name" value="D-Amino Acid Oxidase, subunit A, domain 2"/>
    <property type="match status" value="1"/>
</dbReference>
<reference evidence="3 4" key="1">
    <citation type="submission" date="2007-03" db="EMBL/GenBank/DDBJ databases">
        <authorList>
            <person name="Stal L."/>
            <person name="Ferriera S."/>
            <person name="Johnson J."/>
            <person name="Kravitz S."/>
            <person name="Beeson K."/>
            <person name="Sutton G."/>
            <person name="Rogers Y.-H."/>
            <person name="Friedman R."/>
            <person name="Frazier M."/>
            <person name="Venter J.C."/>
        </authorList>
    </citation>
    <scope>NUCLEOTIDE SEQUENCE [LARGE SCALE GENOMIC DNA]</scope>
    <source>
        <strain evidence="3 4">CCY0110</strain>
    </source>
</reference>
<evidence type="ECO:0000313" key="3">
    <source>
        <dbReference type="EMBL" id="EAZ92122.1"/>
    </source>
</evidence>
<dbReference type="InterPro" id="IPR036188">
    <property type="entry name" value="FAD/NAD-bd_sf"/>
</dbReference>
<dbReference type="eggNOG" id="COG0665">
    <property type="taxonomic scope" value="Bacteria"/>
</dbReference>
<dbReference type="PANTHER" id="PTHR13847">
    <property type="entry name" value="SARCOSINE DEHYDROGENASE-RELATED"/>
    <property type="match status" value="1"/>
</dbReference>
<dbReference type="EMBL" id="AAXW01000009">
    <property type="protein sequence ID" value="EAZ92122.1"/>
    <property type="molecule type" value="Genomic_DNA"/>
</dbReference>
<dbReference type="Pfam" id="PF01266">
    <property type="entry name" value="DAO"/>
    <property type="match status" value="1"/>
</dbReference>
<keyword evidence="4" id="KW-1185">Reference proteome</keyword>
<dbReference type="GO" id="GO:0005737">
    <property type="term" value="C:cytoplasm"/>
    <property type="evidence" value="ECO:0007669"/>
    <property type="project" value="TreeGrafter"/>
</dbReference>
<dbReference type="GO" id="GO:0016491">
    <property type="term" value="F:oxidoreductase activity"/>
    <property type="evidence" value="ECO:0007669"/>
    <property type="project" value="UniProtKB-KW"/>
</dbReference>
<proteinExistence type="predicted"/>
<dbReference type="InterPro" id="IPR006076">
    <property type="entry name" value="FAD-dep_OxRdtase"/>
</dbReference>
<keyword evidence="1" id="KW-0560">Oxidoreductase</keyword>
<organism evidence="3 4">
    <name type="scientific">Crocosphaera chwakensis CCY0110</name>
    <dbReference type="NCBI Taxonomy" id="391612"/>
    <lineage>
        <taxon>Bacteria</taxon>
        <taxon>Bacillati</taxon>
        <taxon>Cyanobacteriota</taxon>
        <taxon>Cyanophyceae</taxon>
        <taxon>Oscillatoriophycideae</taxon>
        <taxon>Chroococcales</taxon>
        <taxon>Aphanothecaceae</taxon>
        <taxon>Crocosphaera</taxon>
        <taxon>Crocosphaera chwakensis</taxon>
    </lineage>
</organism>